<protein>
    <submittedName>
        <fullName evidence="3">Glycosyltransferase involved in cell wall bisynthesis</fullName>
    </submittedName>
</protein>
<dbReference type="EMBL" id="FNJC01000006">
    <property type="protein sequence ID" value="SDP63122.1"/>
    <property type="molecule type" value="Genomic_DNA"/>
</dbReference>
<dbReference type="Proteomes" id="UP000198795">
    <property type="component" value="Unassembled WGS sequence"/>
</dbReference>
<name>A0A1H0U9Z6_9HYPH</name>
<dbReference type="Pfam" id="PF13439">
    <property type="entry name" value="Glyco_transf_4"/>
    <property type="match status" value="1"/>
</dbReference>
<proteinExistence type="predicted"/>
<dbReference type="InterPro" id="IPR028098">
    <property type="entry name" value="Glyco_trans_4-like_N"/>
</dbReference>
<feature type="domain" description="Glycosyltransferase subfamily 4-like N-terminal" evidence="2">
    <location>
        <begin position="15"/>
        <end position="177"/>
    </location>
</feature>
<keyword evidence="4" id="KW-1185">Reference proteome</keyword>
<dbReference type="PANTHER" id="PTHR12526">
    <property type="entry name" value="GLYCOSYLTRANSFERASE"/>
    <property type="match status" value="1"/>
</dbReference>
<gene>
    <name evidence="3" type="ORF">SAMN04488061_3547</name>
</gene>
<dbReference type="InterPro" id="IPR001296">
    <property type="entry name" value="Glyco_trans_1"/>
</dbReference>
<dbReference type="SUPFAM" id="SSF53756">
    <property type="entry name" value="UDP-Glycosyltransferase/glycogen phosphorylase"/>
    <property type="match status" value="1"/>
</dbReference>
<organism evidence="3 4">
    <name type="scientific">Filomicrobium insigne</name>
    <dbReference type="NCBI Taxonomy" id="418854"/>
    <lineage>
        <taxon>Bacteria</taxon>
        <taxon>Pseudomonadati</taxon>
        <taxon>Pseudomonadota</taxon>
        <taxon>Alphaproteobacteria</taxon>
        <taxon>Hyphomicrobiales</taxon>
        <taxon>Hyphomicrobiaceae</taxon>
        <taxon>Filomicrobium</taxon>
    </lineage>
</organism>
<dbReference type="RefSeq" id="WP_090230682.1">
    <property type="nucleotide sequence ID" value="NZ_FNJC01000006.1"/>
</dbReference>
<dbReference type="Gene3D" id="3.40.50.2000">
    <property type="entry name" value="Glycogen Phosphorylase B"/>
    <property type="match status" value="2"/>
</dbReference>
<accession>A0A1H0U9Z6</accession>
<reference evidence="3 4" key="1">
    <citation type="submission" date="2016-10" db="EMBL/GenBank/DDBJ databases">
        <authorList>
            <person name="Varghese N."/>
            <person name="Submissions S."/>
        </authorList>
    </citation>
    <scope>NUCLEOTIDE SEQUENCE [LARGE SCALE GENOMIC DNA]</scope>
    <source>
        <strain evidence="3 4">CGMCC 1.6497</strain>
    </source>
</reference>
<comment type="caution">
    <text evidence="3">The sequence shown here is derived from an EMBL/GenBank/DDBJ whole genome shotgun (WGS) entry which is preliminary data.</text>
</comment>
<dbReference type="Pfam" id="PF00534">
    <property type="entry name" value="Glycos_transf_1"/>
    <property type="match status" value="1"/>
</dbReference>
<dbReference type="CDD" id="cd03820">
    <property type="entry name" value="GT4_AmsD-like"/>
    <property type="match status" value="1"/>
</dbReference>
<evidence type="ECO:0000313" key="4">
    <source>
        <dbReference type="Proteomes" id="UP000198795"/>
    </source>
</evidence>
<evidence type="ECO:0000313" key="3">
    <source>
        <dbReference type="EMBL" id="SDP63122.1"/>
    </source>
</evidence>
<feature type="domain" description="Glycosyl transferase family 1" evidence="1">
    <location>
        <begin position="191"/>
        <end position="346"/>
    </location>
</feature>
<evidence type="ECO:0000259" key="2">
    <source>
        <dbReference type="Pfam" id="PF13439"/>
    </source>
</evidence>
<sequence length="372" mass="41071">MRLLFAARAIDRMAGGVERMIITIMNAMVARGHDVELITWDVEGAKAFYAMDPRIVWHQLNIGDPMVKADLSMVVKRATTVRALLSKRRPDVIVAFQDGPFRALWSYCIGLGIPVIAAERNAPTRFEHTRQGARRSFIVFNAFRFAKSVVVQCEGYRHGYPSYLHKHIVTIPNPVPPAVLRAQPECADKAGRYRVLSVGRLSYQKNPECLIDAFGQVADGFPKWDLVILGDGELREKLEDKIAALSLSDRILLPGTVSDPNPHYANAHLFCLASRWEGFPNALAEAQAHGLPAIGFADCAGTNELIDTKKNGLLAQGNGDCASLASALATLMRDPSLRSRMGSSARDLTETFAPDGIMDRWESLFARSVKRQ</sequence>
<evidence type="ECO:0000259" key="1">
    <source>
        <dbReference type="Pfam" id="PF00534"/>
    </source>
</evidence>